<dbReference type="EMBL" id="FOFX01000056">
    <property type="protein sequence ID" value="SEQ45821.1"/>
    <property type="molecule type" value="Genomic_DNA"/>
</dbReference>
<dbReference type="AlphaFoldDB" id="A0A1H9G6U9"/>
<proteinExistence type="predicted"/>
<dbReference type="OrthoDB" id="10013126at2"/>
<dbReference type="Pfam" id="PF07205">
    <property type="entry name" value="DUF1413"/>
    <property type="match status" value="1"/>
</dbReference>
<protein>
    <submittedName>
        <fullName evidence="1">Uncharacterized protein</fullName>
    </submittedName>
</protein>
<evidence type="ECO:0000313" key="2">
    <source>
        <dbReference type="Proteomes" id="UP000181998"/>
    </source>
</evidence>
<dbReference type="RefSeq" id="WP_074722221.1">
    <property type="nucleotide sequence ID" value="NZ_FOFX01000056.1"/>
</dbReference>
<dbReference type="InterPro" id="IPR010813">
    <property type="entry name" value="DUF1413"/>
</dbReference>
<sequence length="116" mass="13097">MNNMNDTNPLNLKMNILSDNHNTSESSIYILLYGGYTVLESFYNNIQSLIKEALPFLVCDGQYTVEILCGSNFWKSLNAGEKKMAGRCVAHMVMESRIRLSFAGKSSSNSRLYRVN</sequence>
<reference evidence="1 2" key="1">
    <citation type="submission" date="2016-10" db="EMBL/GenBank/DDBJ databases">
        <authorList>
            <person name="de Groot N.N."/>
        </authorList>
    </citation>
    <scope>NUCLEOTIDE SEQUENCE [LARGE SCALE GENOMIC DNA]</scope>
    <source>
        <strain evidence="1 2">Nm9</strain>
    </source>
</reference>
<accession>A0A1H9G6U9</accession>
<evidence type="ECO:0000313" key="1">
    <source>
        <dbReference type="EMBL" id="SEQ45821.1"/>
    </source>
</evidence>
<organism evidence="1 2">
    <name type="scientific">Nitrosomonas ureae</name>
    <dbReference type="NCBI Taxonomy" id="44577"/>
    <lineage>
        <taxon>Bacteria</taxon>
        <taxon>Pseudomonadati</taxon>
        <taxon>Pseudomonadota</taxon>
        <taxon>Betaproteobacteria</taxon>
        <taxon>Nitrosomonadales</taxon>
        <taxon>Nitrosomonadaceae</taxon>
        <taxon>Nitrosomonas</taxon>
    </lineage>
</organism>
<name>A0A1H9G6U9_9PROT</name>
<dbReference type="Proteomes" id="UP000181998">
    <property type="component" value="Unassembled WGS sequence"/>
</dbReference>
<gene>
    <name evidence="1" type="ORF">SAMN05421510_105617</name>
</gene>